<evidence type="ECO:0000313" key="6">
    <source>
        <dbReference type="Proteomes" id="UP001470230"/>
    </source>
</evidence>
<evidence type="ECO:0000259" key="4">
    <source>
        <dbReference type="Pfam" id="PF01156"/>
    </source>
</evidence>
<dbReference type="PANTHER" id="PTHR12304">
    <property type="entry name" value="INOSINE-URIDINE PREFERRING NUCLEOSIDE HYDROLASE"/>
    <property type="match status" value="1"/>
</dbReference>
<evidence type="ECO:0000256" key="1">
    <source>
        <dbReference type="ARBA" id="ARBA00009176"/>
    </source>
</evidence>
<dbReference type="EMBL" id="JAPFFF010000030">
    <property type="protein sequence ID" value="KAK8845922.1"/>
    <property type="molecule type" value="Genomic_DNA"/>
</dbReference>
<keyword evidence="2" id="KW-0378">Hydrolase</keyword>
<evidence type="ECO:0000313" key="5">
    <source>
        <dbReference type="EMBL" id="KAK8845922.1"/>
    </source>
</evidence>
<dbReference type="PANTHER" id="PTHR12304:SF4">
    <property type="entry name" value="URIDINE NUCLEOSIDASE"/>
    <property type="match status" value="1"/>
</dbReference>
<comment type="similarity">
    <text evidence="1">Belongs to the IUNH family.</text>
</comment>
<dbReference type="InterPro" id="IPR036452">
    <property type="entry name" value="Ribo_hydro-like"/>
</dbReference>
<evidence type="ECO:0000256" key="3">
    <source>
        <dbReference type="ARBA" id="ARBA00023295"/>
    </source>
</evidence>
<keyword evidence="3" id="KW-0326">Glycosidase</keyword>
<gene>
    <name evidence="5" type="ORF">M9Y10_020856</name>
</gene>
<accession>A0ABR2HES0</accession>
<name>A0ABR2HES0_9EUKA</name>
<protein>
    <submittedName>
        <fullName evidence="5">Uridine nucleosidase 1</fullName>
    </submittedName>
</protein>
<organism evidence="5 6">
    <name type="scientific">Tritrichomonas musculus</name>
    <dbReference type="NCBI Taxonomy" id="1915356"/>
    <lineage>
        <taxon>Eukaryota</taxon>
        <taxon>Metamonada</taxon>
        <taxon>Parabasalia</taxon>
        <taxon>Tritrichomonadida</taxon>
        <taxon>Tritrichomonadidae</taxon>
        <taxon>Tritrichomonas</taxon>
    </lineage>
</organism>
<sequence>MSAKKCIIDCDPGHDDFAALILFANSPSLDPQFVSTSHGNQTVDKTYNNARHTLNLINRADIPVYRGFPNPLVRKGRAAAQIHGESGLGGVDWDVVDNDLPRNPALDILGYKSEDELSPTDFFKHLHRLLRDVKEGDRFDVIATAAMTNIAQYIMAYPEDAKKLRIQSMGGNFKVVGNVTPFAEFNVLVDPEAYNVVLNSDAEVIFAAPLDITHTILVDDNVMDRIQKATEHNSQVFYDIVSKILMFFKDSYKSVYGFPSPPLHDPVAVFYLLRPDLFEKEPCHVNVESKGEYTYGCCCHDLNDRKQNSSTLENPNTFVCLKLKEGGHEAFWDAMIHAFEVASKEAGKRKLN</sequence>
<evidence type="ECO:0000256" key="2">
    <source>
        <dbReference type="ARBA" id="ARBA00022801"/>
    </source>
</evidence>
<dbReference type="Pfam" id="PF01156">
    <property type="entry name" value="IU_nuc_hydro"/>
    <property type="match status" value="1"/>
</dbReference>
<dbReference type="Gene3D" id="3.90.245.10">
    <property type="entry name" value="Ribonucleoside hydrolase-like"/>
    <property type="match status" value="1"/>
</dbReference>
<dbReference type="Proteomes" id="UP001470230">
    <property type="component" value="Unassembled WGS sequence"/>
</dbReference>
<reference evidence="5 6" key="1">
    <citation type="submission" date="2024-04" db="EMBL/GenBank/DDBJ databases">
        <title>Tritrichomonas musculus Genome.</title>
        <authorList>
            <person name="Alves-Ferreira E."/>
            <person name="Grigg M."/>
            <person name="Lorenzi H."/>
            <person name="Galac M."/>
        </authorList>
    </citation>
    <scope>NUCLEOTIDE SEQUENCE [LARGE SCALE GENOMIC DNA]</scope>
    <source>
        <strain evidence="5 6">EAF2021</strain>
    </source>
</reference>
<dbReference type="InterPro" id="IPR023186">
    <property type="entry name" value="IUNH"/>
</dbReference>
<proteinExistence type="inferred from homology"/>
<feature type="domain" description="Inosine/uridine-preferring nucleoside hydrolase" evidence="4">
    <location>
        <begin position="7"/>
        <end position="324"/>
    </location>
</feature>
<dbReference type="SUPFAM" id="SSF53590">
    <property type="entry name" value="Nucleoside hydrolase"/>
    <property type="match status" value="1"/>
</dbReference>
<dbReference type="InterPro" id="IPR001910">
    <property type="entry name" value="Inosine/uridine_hydrolase_dom"/>
</dbReference>
<comment type="caution">
    <text evidence="5">The sequence shown here is derived from an EMBL/GenBank/DDBJ whole genome shotgun (WGS) entry which is preliminary data.</text>
</comment>
<keyword evidence="6" id="KW-1185">Reference proteome</keyword>